<accession>A0ABP9EFU0</accession>
<reference evidence="2" key="1">
    <citation type="journal article" date="2019" name="Int. J. Syst. Evol. Microbiol.">
        <title>The Global Catalogue of Microorganisms (GCM) 10K type strain sequencing project: providing services to taxonomists for standard genome sequencing and annotation.</title>
        <authorList>
            <consortium name="The Broad Institute Genomics Platform"/>
            <consortium name="The Broad Institute Genome Sequencing Center for Infectious Disease"/>
            <person name="Wu L."/>
            <person name="Ma J."/>
        </authorList>
    </citation>
    <scope>NUCLEOTIDE SEQUENCE [LARGE SCALE GENOMIC DNA]</scope>
    <source>
        <strain evidence="2">JCM 17983</strain>
    </source>
</reference>
<keyword evidence="2" id="KW-1185">Reference proteome</keyword>
<gene>
    <name evidence="1" type="ORF">GCM10023203_30790</name>
</gene>
<evidence type="ECO:0008006" key="3">
    <source>
        <dbReference type="Google" id="ProtNLM"/>
    </source>
</evidence>
<name>A0ABP9EFU0_9PSEU</name>
<comment type="caution">
    <text evidence="1">The sequence shown here is derived from an EMBL/GenBank/DDBJ whole genome shotgun (WGS) entry which is preliminary data.</text>
</comment>
<evidence type="ECO:0000313" key="1">
    <source>
        <dbReference type="EMBL" id="GAA4878136.1"/>
    </source>
</evidence>
<dbReference type="Proteomes" id="UP001500457">
    <property type="component" value="Unassembled WGS sequence"/>
</dbReference>
<sequence length="149" mass="15859">MGDTERDWVTLRGQVSGLLLALRAAEIEEGVPLPVPLTHGETLRSWTAAMRAPDQDDREALDLLGWAARTLGRSVCRWRALGVRDVAATVLLREAAAHGCEPELLVAQVARVQGVLTAPDPVSAALVWEALADTDSDSDTPTDTDPAAA</sequence>
<dbReference type="RefSeq" id="WP_274231939.1">
    <property type="nucleotide sequence ID" value="NZ_BAABHQ010000007.1"/>
</dbReference>
<evidence type="ECO:0000313" key="2">
    <source>
        <dbReference type="Proteomes" id="UP001500457"/>
    </source>
</evidence>
<protein>
    <recommendedName>
        <fullName evidence="3">ANTAR domain-containing protein</fullName>
    </recommendedName>
</protein>
<dbReference type="EMBL" id="BAABHQ010000007">
    <property type="protein sequence ID" value="GAA4878136.1"/>
    <property type="molecule type" value="Genomic_DNA"/>
</dbReference>
<proteinExistence type="predicted"/>
<organism evidence="1 2">
    <name type="scientific">Actinomycetospora straminea</name>
    <dbReference type="NCBI Taxonomy" id="663607"/>
    <lineage>
        <taxon>Bacteria</taxon>
        <taxon>Bacillati</taxon>
        <taxon>Actinomycetota</taxon>
        <taxon>Actinomycetes</taxon>
        <taxon>Pseudonocardiales</taxon>
        <taxon>Pseudonocardiaceae</taxon>
        <taxon>Actinomycetospora</taxon>
    </lineage>
</organism>